<dbReference type="AlphaFoldDB" id="A0A2S8G0Y9"/>
<sequence length="67" mass="7663">MLARLLAKEWFMRPHGLAAELEARRMKTLDLIRRGWRVKSRFKVSIFFEGQGSQVMDGGGNFGGGFF</sequence>
<proteinExistence type="predicted"/>
<dbReference type="EMBL" id="PUHY01000005">
    <property type="protein sequence ID" value="PQO37804.1"/>
    <property type="molecule type" value="Genomic_DNA"/>
</dbReference>
<evidence type="ECO:0000313" key="2">
    <source>
        <dbReference type="Proteomes" id="UP000238322"/>
    </source>
</evidence>
<accession>A0A2S8G0Y9</accession>
<reference evidence="1 2" key="1">
    <citation type="submission" date="2018-02" db="EMBL/GenBank/DDBJ databases">
        <title>Comparative genomes isolates from brazilian mangrove.</title>
        <authorList>
            <person name="Araujo J.E."/>
            <person name="Taketani R.G."/>
            <person name="Silva M.C.P."/>
            <person name="Loureco M.V."/>
            <person name="Andreote F.D."/>
        </authorList>
    </citation>
    <scope>NUCLEOTIDE SEQUENCE [LARGE SCALE GENOMIC DNA]</scope>
    <source>
        <strain evidence="1 2">Hex-1 MGV</strain>
    </source>
</reference>
<gene>
    <name evidence="1" type="ORF">C5Y83_07620</name>
</gene>
<protein>
    <submittedName>
        <fullName evidence="1">Uncharacterized protein</fullName>
    </submittedName>
</protein>
<comment type="caution">
    <text evidence="1">The sequence shown here is derived from an EMBL/GenBank/DDBJ whole genome shotgun (WGS) entry which is preliminary data.</text>
</comment>
<organism evidence="1 2">
    <name type="scientific">Blastopirellula marina</name>
    <dbReference type="NCBI Taxonomy" id="124"/>
    <lineage>
        <taxon>Bacteria</taxon>
        <taxon>Pseudomonadati</taxon>
        <taxon>Planctomycetota</taxon>
        <taxon>Planctomycetia</taxon>
        <taxon>Pirellulales</taxon>
        <taxon>Pirellulaceae</taxon>
        <taxon>Blastopirellula</taxon>
    </lineage>
</organism>
<evidence type="ECO:0000313" key="1">
    <source>
        <dbReference type="EMBL" id="PQO37804.1"/>
    </source>
</evidence>
<name>A0A2S8G0Y9_9BACT</name>
<dbReference type="Proteomes" id="UP000238322">
    <property type="component" value="Unassembled WGS sequence"/>
</dbReference>